<accession>A0A151TPR2</accession>
<dbReference type="PANTHER" id="PTHR48475">
    <property type="entry name" value="RIBONUCLEASE H"/>
    <property type="match status" value="1"/>
</dbReference>
<dbReference type="PANTHER" id="PTHR48475:SF1">
    <property type="entry name" value="RNASE H TYPE-1 DOMAIN-CONTAINING PROTEIN"/>
    <property type="match status" value="1"/>
</dbReference>
<evidence type="ECO:0000313" key="1">
    <source>
        <dbReference type="EMBL" id="KYP69038.1"/>
    </source>
</evidence>
<reference evidence="1 2" key="1">
    <citation type="journal article" date="2012" name="Nat. Biotechnol.">
        <title>Draft genome sequence of pigeonpea (Cajanus cajan), an orphan legume crop of resource-poor farmers.</title>
        <authorList>
            <person name="Varshney R.K."/>
            <person name="Chen W."/>
            <person name="Li Y."/>
            <person name="Bharti A.K."/>
            <person name="Saxena R.K."/>
            <person name="Schlueter J.A."/>
            <person name="Donoghue M.T."/>
            <person name="Azam S."/>
            <person name="Fan G."/>
            <person name="Whaley A.M."/>
            <person name="Farmer A.D."/>
            <person name="Sheridan J."/>
            <person name="Iwata A."/>
            <person name="Tuteja R."/>
            <person name="Penmetsa R.V."/>
            <person name="Wu W."/>
            <person name="Upadhyaya H.D."/>
            <person name="Yang S.P."/>
            <person name="Shah T."/>
            <person name="Saxena K.B."/>
            <person name="Michael T."/>
            <person name="McCombie W.R."/>
            <person name="Yang B."/>
            <person name="Zhang G."/>
            <person name="Yang H."/>
            <person name="Wang J."/>
            <person name="Spillane C."/>
            <person name="Cook D.R."/>
            <person name="May G.D."/>
            <person name="Xu X."/>
            <person name="Jackson S.A."/>
        </authorList>
    </citation>
    <scope>NUCLEOTIDE SEQUENCE [LARGE SCALE GENOMIC DNA]</scope>
    <source>
        <strain evidence="2">cv. Asha</strain>
    </source>
</reference>
<evidence type="ECO:0000313" key="2">
    <source>
        <dbReference type="Proteomes" id="UP000075243"/>
    </source>
</evidence>
<keyword evidence="2" id="KW-1185">Reference proteome</keyword>
<dbReference type="GO" id="GO:0003676">
    <property type="term" value="F:nucleic acid binding"/>
    <property type="evidence" value="ECO:0007669"/>
    <property type="project" value="InterPro"/>
</dbReference>
<dbReference type="Gene3D" id="3.30.420.10">
    <property type="entry name" value="Ribonuclease H-like superfamily/Ribonuclease H"/>
    <property type="match status" value="1"/>
</dbReference>
<proteinExistence type="predicted"/>
<protein>
    <submittedName>
        <fullName evidence="1">Uncharacterized protein</fullName>
    </submittedName>
</protein>
<dbReference type="EMBL" id="CM003606">
    <property type="protein sequence ID" value="KYP69038.1"/>
    <property type="molecule type" value="Genomic_DNA"/>
</dbReference>
<dbReference type="InterPro" id="IPR036397">
    <property type="entry name" value="RNaseH_sf"/>
</dbReference>
<dbReference type="AlphaFoldDB" id="A0A151TPR2"/>
<dbReference type="Gramene" id="C.cajan_22036.t">
    <property type="protein sequence ID" value="C.cajan_22036.t.cds1"/>
    <property type="gene ID" value="C.cajan_22036"/>
</dbReference>
<organism evidence="1 2">
    <name type="scientific">Cajanus cajan</name>
    <name type="common">Pigeon pea</name>
    <name type="synonym">Cajanus indicus</name>
    <dbReference type="NCBI Taxonomy" id="3821"/>
    <lineage>
        <taxon>Eukaryota</taxon>
        <taxon>Viridiplantae</taxon>
        <taxon>Streptophyta</taxon>
        <taxon>Embryophyta</taxon>
        <taxon>Tracheophyta</taxon>
        <taxon>Spermatophyta</taxon>
        <taxon>Magnoliopsida</taxon>
        <taxon>eudicotyledons</taxon>
        <taxon>Gunneridae</taxon>
        <taxon>Pentapetalae</taxon>
        <taxon>rosids</taxon>
        <taxon>fabids</taxon>
        <taxon>Fabales</taxon>
        <taxon>Fabaceae</taxon>
        <taxon>Papilionoideae</taxon>
        <taxon>50 kb inversion clade</taxon>
        <taxon>NPAAA clade</taxon>
        <taxon>indigoferoid/millettioid clade</taxon>
        <taxon>Phaseoleae</taxon>
        <taxon>Cajanus</taxon>
    </lineage>
</organism>
<gene>
    <name evidence="1" type="ORF">KK1_022688</name>
</gene>
<dbReference type="Proteomes" id="UP000075243">
    <property type="component" value="Chromosome 4"/>
</dbReference>
<sequence length="181" mass="21838">MIKKHISSKPRNWHETLVQVLWAYRNLPRDATKTTPYKLVYGHEAILPIDINLQSDHIQKQNDLPIEDYWNLMYDELISLEEERLLALQNMVQQKERIEKTYNKRVKMRSFRVGDLVLKVILPMDQKSRHLSKWSYNWEGPFKIEQVYSKKAYIIKEINSNATSRVINGKYLKYFYQRSEF</sequence>
<name>A0A151TPR2_CAJCA</name>